<dbReference type="AlphaFoldDB" id="N2AZD7"/>
<dbReference type="PATRIC" id="fig|1235802.3.peg.1199"/>
<dbReference type="InterPro" id="IPR011324">
    <property type="entry name" value="Cytotoxic_necrot_fac-like_cat"/>
</dbReference>
<reference evidence="1 2" key="1">
    <citation type="journal article" date="2014" name="Genome Announc.">
        <title>Draft genome sequences of the altered schaedler flora, a defined bacterial community from gnotobiotic mice.</title>
        <authorList>
            <person name="Wannemuehler M.J."/>
            <person name="Overstreet A.M."/>
            <person name="Ward D.V."/>
            <person name="Phillips G.J."/>
        </authorList>
    </citation>
    <scope>NUCLEOTIDE SEQUENCE [LARGE SCALE GENOMIC DNA]</scope>
    <source>
        <strain evidence="1 2">ASF492</strain>
    </source>
</reference>
<comment type="caution">
    <text evidence="1">The sequence shown here is derived from an EMBL/GenBank/DDBJ whole genome shotgun (WGS) entry which is preliminary data.</text>
</comment>
<sequence>MVVDITPSLAAGEIEQKMYENICSHYSIGQKDVETVLEKNYTKYCCINRSNPNVLNRTDPGQYVQSIHTNCKNYSGGFKYQDDTYMNHYCVSNPQNAGAVGIEIIQTGEARTLIASGSLSGCGFAVLFRNDHVFVIHAGGSNDTESDLTVEQRREMINRDIFLMVHALNNPEQYAGVQINGGGMSCQELFESIKRQRFHGFIYVAKDTKMCISDSGVQNLVLVSYVIDSFHDVVCVMNRNGDVSSAIRTMGANKIHKVYQNQLFKKQNRCIIV</sequence>
<proteinExistence type="predicted"/>
<dbReference type="EMBL" id="AQFT01000034">
    <property type="protein sequence ID" value="EMZ34672.1"/>
    <property type="molecule type" value="Genomic_DNA"/>
</dbReference>
<dbReference type="Proteomes" id="UP000012589">
    <property type="component" value="Unassembled WGS sequence"/>
</dbReference>
<organism evidence="1 2">
    <name type="scientific">Eubacterium plexicaudatum ASF492</name>
    <dbReference type="NCBI Taxonomy" id="1235802"/>
    <lineage>
        <taxon>Bacteria</taxon>
        <taxon>Bacillati</taxon>
        <taxon>Bacillota</taxon>
        <taxon>Clostridia</taxon>
        <taxon>Eubacteriales</taxon>
        <taxon>Eubacteriaceae</taxon>
        <taxon>Eubacterium</taxon>
    </lineage>
</organism>
<evidence type="ECO:0000313" key="2">
    <source>
        <dbReference type="Proteomes" id="UP000012589"/>
    </source>
</evidence>
<keyword evidence="2" id="KW-1185">Reference proteome</keyword>
<dbReference type="HOGENOM" id="CLU_1018412_0_0_9"/>
<evidence type="ECO:0000313" key="1">
    <source>
        <dbReference type="EMBL" id="EMZ34672.1"/>
    </source>
</evidence>
<name>N2AZD7_9FIRM</name>
<accession>N2AZD7</accession>
<protein>
    <submittedName>
        <fullName evidence="1">Uncharacterized protein</fullName>
    </submittedName>
</protein>
<gene>
    <name evidence="1" type="ORF">C823_01114</name>
</gene>
<dbReference type="SUPFAM" id="SSF64438">
    <property type="entry name" value="CNF1/YfiH-like putative cysteine hydrolases"/>
    <property type="match status" value="1"/>
</dbReference>
<dbReference type="STRING" id="1235802.C823_01114"/>